<dbReference type="AlphaFoldDB" id="A0A919T9L3"/>
<keyword evidence="1" id="KW-0812">Transmembrane</keyword>
<dbReference type="EMBL" id="BOQN01000047">
    <property type="protein sequence ID" value="GIM91393.1"/>
    <property type="molecule type" value="Genomic_DNA"/>
</dbReference>
<evidence type="ECO:0000313" key="3">
    <source>
        <dbReference type="Proteomes" id="UP000677082"/>
    </source>
</evidence>
<evidence type="ECO:0000256" key="1">
    <source>
        <dbReference type="SAM" id="Phobius"/>
    </source>
</evidence>
<sequence length="166" mass="18261">MPRGWQAVRRFDRETGEPVILMRMNPIRRWLTAVAAAAGVVFLWCWFFYASRDLIVIGTLMAASGAFGTAVLTLTQDGFTVTPGRLRCGRVWVASGNWRGRVSDAADLELQAQESDNITKLHLYANHRDGGRDEIFVDDETGRVARPFAAWLSAVAHIPVNAGGAS</sequence>
<feature type="transmembrane region" description="Helical" evidence="1">
    <location>
        <begin position="30"/>
        <end position="49"/>
    </location>
</feature>
<protein>
    <submittedName>
        <fullName evidence="2">Uncharacterized protein</fullName>
    </submittedName>
</protein>
<keyword evidence="3" id="KW-1185">Reference proteome</keyword>
<proteinExistence type="predicted"/>
<evidence type="ECO:0000313" key="2">
    <source>
        <dbReference type="EMBL" id="GIM91393.1"/>
    </source>
</evidence>
<keyword evidence="1" id="KW-0472">Membrane</keyword>
<keyword evidence="1" id="KW-1133">Transmembrane helix</keyword>
<gene>
    <name evidence="2" type="ORF">Ato02nite_031860</name>
</gene>
<name>A0A919T9L3_9ACTN</name>
<organism evidence="2 3">
    <name type="scientific">Paractinoplanes toevensis</name>
    <dbReference type="NCBI Taxonomy" id="571911"/>
    <lineage>
        <taxon>Bacteria</taxon>
        <taxon>Bacillati</taxon>
        <taxon>Actinomycetota</taxon>
        <taxon>Actinomycetes</taxon>
        <taxon>Micromonosporales</taxon>
        <taxon>Micromonosporaceae</taxon>
        <taxon>Paractinoplanes</taxon>
    </lineage>
</organism>
<reference evidence="2 3" key="1">
    <citation type="submission" date="2021-03" db="EMBL/GenBank/DDBJ databases">
        <title>Whole genome shotgun sequence of Actinoplanes toevensis NBRC 105298.</title>
        <authorList>
            <person name="Komaki H."/>
            <person name="Tamura T."/>
        </authorList>
    </citation>
    <scope>NUCLEOTIDE SEQUENCE [LARGE SCALE GENOMIC DNA]</scope>
    <source>
        <strain evidence="2 3">NBRC 105298</strain>
    </source>
</reference>
<dbReference type="Proteomes" id="UP000677082">
    <property type="component" value="Unassembled WGS sequence"/>
</dbReference>
<comment type="caution">
    <text evidence="2">The sequence shown here is derived from an EMBL/GenBank/DDBJ whole genome shotgun (WGS) entry which is preliminary data.</text>
</comment>
<feature type="transmembrane region" description="Helical" evidence="1">
    <location>
        <begin position="55"/>
        <end position="75"/>
    </location>
</feature>
<accession>A0A919T9L3</accession>